<gene>
    <name evidence="2" type="ORF">SK629_0212</name>
</gene>
<dbReference type="PATRIC" id="fig|28037.95.peg.183"/>
<dbReference type="Proteomes" id="UP000028090">
    <property type="component" value="Unassembled WGS sequence"/>
</dbReference>
<reference evidence="2 3" key="1">
    <citation type="submission" date="2014-05" db="EMBL/GenBank/DDBJ databases">
        <authorList>
            <person name="Daugherty S.C."/>
            <person name="Tallon L.J."/>
            <person name="Sadzewicz L."/>
            <person name="Kilian M."/>
            <person name="Tettelin H."/>
        </authorList>
    </citation>
    <scope>NUCLEOTIDE SEQUENCE [LARGE SCALE GENOMIC DNA]</scope>
    <source>
        <strain evidence="2 3">SK629</strain>
    </source>
</reference>
<evidence type="ECO:0000259" key="1">
    <source>
        <dbReference type="Pfam" id="PF06114"/>
    </source>
</evidence>
<comment type="caution">
    <text evidence="2">The sequence shown here is derived from an EMBL/GenBank/DDBJ whole genome shotgun (WGS) entry which is preliminary data.</text>
</comment>
<evidence type="ECO:0000313" key="2">
    <source>
        <dbReference type="EMBL" id="KEQ38479.1"/>
    </source>
</evidence>
<dbReference type="RefSeq" id="WP_050492326.1">
    <property type="nucleotide sequence ID" value="NZ_JPFU01000003.1"/>
</dbReference>
<name>A0A081Q6A6_STRMT</name>
<dbReference type="InterPro" id="IPR010359">
    <property type="entry name" value="IrrE_HExxH"/>
</dbReference>
<dbReference type="PANTHER" id="PTHR43236:SF1">
    <property type="entry name" value="BLL7220 PROTEIN"/>
    <property type="match status" value="1"/>
</dbReference>
<dbReference type="EMBL" id="JPFU01000003">
    <property type="protein sequence ID" value="KEQ38479.1"/>
    <property type="molecule type" value="Genomic_DNA"/>
</dbReference>
<organism evidence="2 3">
    <name type="scientific">Streptococcus mitis</name>
    <dbReference type="NCBI Taxonomy" id="28037"/>
    <lineage>
        <taxon>Bacteria</taxon>
        <taxon>Bacillati</taxon>
        <taxon>Bacillota</taxon>
        <taxon>Bacilli</taxon>
        <taxon>Lactobacillales</taxon>
        <taxon>Streptococcaceae</taxon>
        <taxon>Streptococcus</taxon>
        <taxon>Streptococcus mitis group</taxon>
    </lineage>
</organism>
<dbReference type="Gene3D" id="1.10.10.2910">
    <property type="match status" value="1"/>
</dbReference>
<protein>
    <recommendedName>
        <fullName evidence="1">IrrE N-terminal-like domain-containing protein</fullName>
    </recommendedName>
</protein>
<sequence length="182" mass="20962">MIKYREIFESQFLEIFEDHCRDEIAELELNDDEYSINVDKIIELLNLQVKGLIIDIHSGKLEDGIIYVNVTESKNRQRFTKAHEIGHYLLGHEGINGVNYRSDLIGGIEEQQANDFAANLLMPKNLILKTLEKIVDDYGIELHEINKIPVNTVISLLSKYMNVSKSAIRFRLSNLNMLSERA</sequence>
<dbReference type="AlphaFoldDB" id="A0A081Q6A6"/>
<dbReference type="OrthoDB" id="9816277at2"/>
<dbReference type="Pfam" id="PF06114">
    <property type="entry name" value="Peptidase_M78"/>
    <property type="match status" value="1"/>
</dbReference>
<feature type="domain" description="IrrE N-terminal-like" evidence="1">
    <location>
        <begin position="61"/>
        <end position="173"/>
    </location>
</feature>
<proteinExistence type="predicted"/>
<dbReference type="InterPro" id="IPR052345">
    <property type="entry name" value="Rad_response_metalloprotease"/>
</dbReference>
<accession>A0A081Q6A6</accession>
<evidence type="ECO:0000313" key="3">
    <source>
        <dbReference type="Proteomes" id="UP000028090"/>
    </source>
</evidence>
<dbReference type="PANTHER" id="PTHR43236">
    <property type="entry name" value="ANTITOXIN HIGA1"/>
    <property type="match status" value="1"/>
</dbReference>